<keyword evidence="4" id="KW-1185">Reference proteome</keyword>
<dbReference type="InterPro" id="IPR000424">
    <property type="entry name" value="Primosome_PriB/ssb"/>
</dbReference>
<feature type="compositionally biased region" description="Basic and acidic residues" evidence="2">
    <location>
        <begin position="120"/>
        <end position="144"/>
    </location>
</feature>
<dbReference type="Gene3D" id="2.40.50.140">
    <property type="entry name" value="Nucleic acid-binding proteins"/>
    <property type="match status" value="1"/>
</dbReference>
<evidence type="ECO:0000256" key="2">
    <source>
        <dbReference type="SAM" id="MobiDB-lite"/>
    </source>
</evidence>
<gene>
    <name evidence="3" type="ORF">A0H81_03688</name>
</gene>
<keyword evidence="1" id="KW-0238">DNA-binding</keyword>
<dbReference type="GO" id="GO:0003697">
    <property type="term" value="F:single-stranded DNA binding"/>
    <property type="evidence" value="ECO:0007669"/>
    <property type="project" value="InterPro"/>
</dbReference>
<accession>A0A1C7MGZ8</accession>
<reference evidence="3 4" key="1">
    <citation type="submission" date="2016-03" db="EMBL/GenBank/DDBJ databases">
        <title>Whole genome sequencing of Grifola frondosa 9006-11.</title>
        <authorList>
            <person name="Min B."/>
            <person name="Park H."/>
            <person name="Kim J.-G."/>
            <person name="Cho H."/>
            <person name="Oh Y.-L."/>
            <person name="Kong W.-S."/>
            <person name="Choi I.-G."/>
        </authorList>
    </citation>
    <scope>NUCLEOTIDE SEQUENCE [LARGE SCALE GENOMIC DNA]</scope>
    <source>
        <strain evidence="3 4">9006-11</strain>
    </source>
</reference>
<dbReference type="Pfam" id="PF00436">
    <property type="entry name" value="SSB"/>
    <property type="match status" value="1"/>
</dbReference>
<evidence type="ECO:0000313" key="3">
    <source>
        <dbReference type="EMBL" id="OBZ76120.1"/>
    </source>
</evidence>
<dbReference type="OrthoDB" id="1078367at2759"/>
<sequence>MFALSGRLLDNPFAFSGYGETPPDRSSGQRPRSTNDEDEQGIRDLHRCNYQLPPPPPNVEGNRDAKTTWHHVMSFNPGANNYLRTLKRGATVFVEANFEVREPDTEANPDSPQGQRQLFLRHESIRVLRTPRTEEDSEGREHSD</sequence>
<protein>
    <recommendedName>
        <fullName evidence="5">Single-stranded DNA-binding protein rim1, mitochondrial</fullName>
    </recommendedName>
</protein>
<dbReference type="InterPro" id="IPR012340">
    <property type="entry name" value="NA-bd_OB-fold"/>
</dbReference>
<dbReference type="SUPFAM" id="SSF50249">
    <property type="entry name" value="Nucleic acid-binding proteins"/>
    <property type="match status" value="1"/>
</dbReference>
<evidence type="ECO:0000313" key="4">
    <source>
        <dbReference type="Proteomes" id="UP000092993"/>
    </source>
</evidence>
<proteinExistence type="predicted"/>
<name>A0A1C7MGZ8_GRIFR</name>
<dbReference type="AlphaFoldDB" id="A0A1C7MGZ8"/>
<feature type="region of interest" description="Disordered" evidence="2">
    <location>
        <begin position="101"/>
        <end position="144"/>
    </location>
</feature>
<evidence type="ECO:0008006" key="5">
    <source>
        <dbReference type="Google" id="ProtNLM"/>
    </source>
</evidence>
<evidence type="ECO:0000256" key="1">
    <source>
        <dbReference type="ARBA" id="ARBA00023125"/>
    </source>
</evidence>
<dbReference type="Proteomes" id="UP000092993">
    <property type="component" value="Unassembled WGS sequence"/>
</dbReference>
<organism evidence="3 4">
    <name type="scientific">Grifola frondosa</name>
    <name type="common">Maitake</name>
    <name type="synonym">Polyporus frondosus</name>
    <dbReference type="NCBI Taxonomy" id="5627"/>
    <lineage>
        <taxon>Eukaryota</taxon>
        <taxon>Fungi</taxon>
        <taxon>Dikarya</taxon>
        <taxon>Basidiomycota</taxon>
        <taxon>Agaricomycotina</taxon>
        <taxon>Agaricomycetes</taxon>
        <taxon>Polyporales</taxon>
        <taxon>Grifolaceae</taxon>
        <taxon>Grifola</taxon>
    </lineage>
</organism>
<dbReference type="STRING" id="5627.A0A1C7MGZ8"/>
<feature type="region of interest" description="Disordered" evidence="2">
    <location>
        <begin position="1"/>
        <end position="64"/>
    </location>
</feature>
<dbReference type="EMBL" id="LUGG01000003">
    <property type="protein sequence ID" value="OBZ76120.1"/>
    <property type="molecule type" value="Genomic_DNA"/>
</dbReference>
<comment type="caution">
    <text evidence="3">The sequence shown here is derived from an EMBL/GenBank/DDBJ whole genome shotgun (WGS) entry which is preliminary data.</text>
</comment>